<organism evidence="3 4">
    <name type="scientific">Agrobacterium deltaense NCPPB 1641</name>
    <dbReference type="NCBI Taxonomy" id="1183425"/>
    <lineage>
        <taxon>Bacteria</taxon>
        <taxon>Pseudomonadati</taxon>
        <taxon>Pseudomonadota</taxon>
        <taxon>Alphaproteobacteria</taxon>
        <taxon>Hyphomicrobiales</taxon>
        <taxon>Rhizobiaceae</taxon>
        <taxon>Rhizobium/Agrobacterium group</taxon>
        <taxon>Agrobacterium</taxon>
    </lineage>
</organism>
<evidence type="ECO:0000259" key="2">
    <source>
        <dbReference type="Pfam" id="PF03972"/>
    </source>
</evidence>
<keyword evidence="4" id="KW-1185">Reference proteome</keyword>
<dbReference type="InterPro" id="IPR045336">
    <property type="entry name" value="MmgE_PrpD_N"/>
</dbReference>
<dbReference type="EMBL" id="FCNP01000049">
    <property type="protein sequence ID" value="CVI63733.1"/>
    <property type="molecule type" value="Genomic_DNA"/>
</dbReference>
<dbReference type="GO" id="GO:0016829">
    <property type="term" value="F:lyase activity"/>
    <property type="evidence" value="ECO:0007669"/>
    <property type="project" value="InterPro"/>
</dbReference>
<dbReference type="PANTHER" id="PTHR16943:SF8">
    <property type="entry name" value="2-METHYLCITRATE DEHYDRATASE"/>
    <property type="match status" value="1"/>
</dbReference>
<comment type="similarity">
    <text evidence="1">Belongs to the PrpD family.</text>
</comment>
<dbReference type="SUPFAM" id="SSF103378">
    <property type="entry name" value="2-methylcitrate dehydratase PrpD"/>
    <property type="match status" value="1"/>
</dbReference>
<dbReference type="Proteomes" id="UP000192140">
    <property type="component" value="Unassembled WGS sequence"/>
</dbReference>
<dbReference type="InterPro" id="IPR036148">
    <property type="entry name" value="MmgE/PrpD_sf"/>
</dbReference>
<dbReference type="InterPro" id="IPR005656">
    <property type="entry name" value="MmgE_PrpD"/>
</dbReference>
<comment type="caution">
    <text evidence="3">The sequence shown here is derived from an EMBL/GenBank/DDBJ whole genome shotgun (WGS) entry which is preliminary data.</text>
</comment>
<evidence type="ECO:0000313" key="4">
    <source>
        <dbReference type="Proteomes" id="UP000192140"/>
    </source>
</evidence>
<dbReference type="Pfam" id="PF03972">
    <property type="entry name" value="MmgE_PrpD_N"/>
    <property type="match status" value="1"/>
</dbReference>
<feature type="domain" description="MmgE/PrpD N-terminal" evidence="2">
    <location>
        <begin position="13"/>
        <end position="240"/>
    </location>
</feature>
<dbReference type="InterPro" id="IPR042183">
    <property type="entry name" value="MmgE/PrpD_sf_1"/>
</dbReference>
<evidence type="ECO:0000313" key="3">
    <source>
        <dbReference type="EMBL" id="CVI63733.1"/>
    </source>
</evidence>
<dbReference type="PANTHER" id="PTHR16943">
    <property type="entry name" value="2-METHYLCITRATE DEHYDRATASE-RELATED"/>
    <property type="match status" value="1"/>
</dbReference>
<evidence type="ECO:0000256" key="1">
    <source>
        <dbReference type="ARBA" id="ARBA00006174"/>
    </source>
</evidence>
<dbReference type="RefSeq" id="WP_080855258.1">
    <property type="nucleotide sequence ID" value="NZ_LT009777.1"/>
</dbReference>
<protein>
    <recommendedName>
        <fullName evidence="2">MmgE/PrpD N-terminal domain-containing protein</fullName>
    </recommendedName>
</protein>
<reference evidence="3" key="1">
    <citation type="submission" date="2016-01" db="EMBL/GenBank/DDBJ databases">
        <authorList>
            <person name="Regsiter A."/>
            <person name="william w."/>
        </authorList>
    </citation>
    <scope>NUCLEOTIDE SEQUENCE</scope>
    <source>
        <strain evidence="3">NCPPB 1641</strain>
    </source>
</reference>
<gene>
    <name evidence="3" type="ORF">AGR7A_pAt20350</name>
</gene>
<accession>A0A1S7UA08</accession>
<dbReference type="Gene3D" id="1.10.4100.10">
    <property type="entry name" value="2-methylcitrate dehydratase PrpD"/>
    <property type="match status" value="1"/>
</dbReference>
<name>A0A1S7UA08_9HYPH</name>
<dbReference type="AlphaFoldDB" id="A0A1S7UA08"/>
<proteinExistence type="inferred from homology"/>
<sequence>MAQDETAASRLIAHLHQFRDGDWQPNVLQRTKLCLVDNLGCFSGGLSLTHFKQSAASFKRTLFPTGAEIRSSPLLRAYLYGQAVIAMDYDDTLYGHPGGPIIGAILAIASESNLTLDRILRGIAAGYETHAILCEATKPSPEHGAKIRSVGNLDTIAAALGISVALNLDDAMIERIIGVSVAHSIVPYTAKWYERPVPGMKNNIGWIAAGAVLAVNLALEGQTGITQPLEGEKGFWRMAGSDRWVFNEDVLGKPPAVLRTGFKHYPACWHTQEYLKTFATLLAQVDAEDDVLDIVIFATPDIEKFCDRNLIGTADVAFSLPAMLELLIAGIEPGPLWASHKPQHVERGFQYVRSDERQILIKTRKGRELTAPVELNSLSDEAGNGLDYDGVLAKFRRLAQTDLQLILLPLLQLESSENVEVVVDELGRLYASITKLMMQ</sequence>